<accession>G0V213</accession>
<dbReference type="AlphaFoldDB" id="G0V213"/>
<dbReference type="SMART" id="SM00220">
    <property type="entry name" value="S_TKc"/>
    <property type="match status" value="1"/>
</dbReference>
<evidence type="ECO:0000256" key="10">
    <source>
        <dbReference type="RuleBase" id="RU000304"/>
    </source>
</evidence>
<dbReference type="GO" id="GO:0004674">
    <property type="term" value="F:protein serine/threonine kinase activity"/>
    <property type="evidence" value="ECO:0007669"/>
    <property type="project" value="UniProtKB-KW"/>
</dbReference>
<evidence type="ECO:0000259" key="11">
    <source>
        <dbReference type="PROSITE" id="PS50011"/>
    </source>
</evidence>
<keyword evidence="3" id="KW-0808">Transferase</keyword>
<name>G0V213_TRYCI</name>
<dbReference type="PROSITE" id="PS00108">
    <property type="entry name" value="PROTEIN_KINASE_ST"/>
    <property type="match status" value="1"/>
</dbReference>
<keyword evidence="2 10" id="KW-0723">Serine/threonine-protein kinase</keyword>
<dbReference type="VEuPathDB" id="TriTrypDB:TcIL3000.11.11770"/>
<evidence type="ECO:0000313" key="12">
    <source>
        <dbReference type="EMBL" id="CCC95685.1"/>
    </source>
</evidence>
<dbReference type="InterPro" id="IPR017441">
    <property type="entry name" value="Protein_kinase_ATP_BS"/>
</dbReference>
<dbReference type="PROSITE" id="PS50011">
    <property type="entry name" value="PROTEIN_KINASE_DOM"/>
    <property type="match status" value="1"/>
</dbReference>
<feature type="binding site" evidence="9">
    <location>
        <position position="41"/>
    </location>
    <ligand>
        <name>ATP</name>
        <dbReference type="ChEBI" id="CHEBI:30616"/>
    </ligand>
</feature>
<feature type="domain" description="Protein kinase" evidence="11">
    <location>
        <begin position="12"/>
        <end position="266"/>
    </location>
</feature>
<organism evidence="12">
    <name type="scientific">Trypanosoma congolense (strain IL3000)</name>
    <dbReference type="NCBI Taxonomy" id="1068625"/>
    <lineage>
        <taxon>Eukaryota</taxon>
        <taxon>Discoba</taxon>
        <taxon>Euglenozoa</taxon>
        <taxon>Kinetoplastea</taxon>
        <taxon>Metakinetoplastina</taxon>
        <taxon>Trypanosomatida</taxon>
        <taxon>Trypanosomatidae</taxon>
        <taxon>Trypanosoma</taxon>
        <taxon>Nannomonas</taxon>
    </lineage>
</organism>
<comment type="similarity">
    <text evidence="10">Belongs to the protein kinase superfamily.</text>
</comment>
<protein>
    <recommendedName>
        <fullName evidence="1">non-specific serine/threonine protein kinase</fullName>
        <ecNumber evidence="1">2.7.11.1</ecNumber>
    </recommendedName>
</protein>
<comment type="catalytic activity">
    <reaction evidence="8">
        <text>L-seryl-[protein] + ATP = O-phospho-L-seryl-[protein] + ADP + H(+)</text>
        <dbReference type="Rhea" id="RHEA:17989"/>
        <dbReference type="Rhea" id="RHEA-COMP:9863"/>
        <dbReference type="Rhea" id="RHEA-COMP:11604"/>
        <dbReference type="ChEBI" id="CHEBI:15378"/>
        <dbReference type="ChEBI" id="CHEBI:29999"/>
        <dbReference type="ChEBI" id="CHEBI:30616"/>
        <dbReference type="ChEBI" id="CHEBI:83421"/>
        <dbReference type="ChEBI" id="CHEBI:456216"/>
        <dbReference type="EC" id="2.7.11.1"/>
    </reaction>
</comment>
<evidence type="ECO:0000256" key="8">
    <source>
        <dbReference type="ARBA" id="ARBA00048679"/>
    </source>
</evidence>
<dbReference type="Pfam" id="PF00069">
    <property type="entry name" value="Pkinase"/>
    <property type="match status" value="1"/>
</dbReference>
<evidence type="ECO:0000256" key="3">
    <source>
        <dbReference type="ARBA" id="ARBA00022679"/>
    </source>
</evidence>
<dbReference type="InterPro" id="IPR008271">
    <property type="entry name" value="Ser/Thr_kinase_AS"/>
</dbReference>
<dbReference type="InterPro" id="IPR051131">
    <property type="entry name" value="NEK_Ser/Thr_kinase_NIMA"/>
</dbReference>
<evidence type="ECO:0000256" key="7">
    <source>
        <dbReference type="ARBA" id="ARBA00047899"/>
    </source>
</evidence>
<evidence type="ECO:0000256" key="6">
    <source>
        <dbReference type="ARBA" id="ARBA00022840"/>
    </source>
</evidence>
<dbReference type="GO" id="GO:0005524">
    <property type="term" value="F:ATP binding"/>
    <property type="evidence" value="ECO:0007669"/>
    <property type="project" value="UniProtKB-UniRule"/>
</dbReference>
<evidence type="ECO:0000256" key="9">
    <source>
        <dbReference type="PROSITE-ProRule" id="PRU10141"/>
    </source>
</evidence>
<keyword evidence="5" id="KW-0418">Kinase</keyword>
<dbReference type="EMBL" id="HE575324">
    <property type="protein sequence ID" value="CCC95685.1"/>
    <property type="molecule type" value="Genomic_DNA"/>
</dbReference>
<dbReference type="Gene3D" id="1.10.510.10">
    <property type="entry name" value="Transferase(Phosphotransferase) domain 1"/>
    <property type="match status" value="1"/>
</dbReference>
<gene>
    <name evidence="12" type="ORF">TCIL3000_11_11770</name>
</gene>
<keyword evidence="4 9" id="KW-0547">Nucleotide-binding</keyword>
<dbReference type="EC" id="2.7.11.1" evidence="1"/>
<comment type="catalytic activity">
    <reaction evidence="7">
        <text>L-threonyl-[protein] + ATP = O-phospho-L-threonyl-[protein] + ADP + H(+)</text>
        <dbReference type="Rhea" id="RHEA:46608"/>
        <dbReference type="Rhea" id="RHEA-COMP:11060"/>
        <dbReference type="Rhea" id="RHEA-COMP:11605"/>
        <dbReference type="ChEBI" id="CHEBI:15378"/>
        <dbReference type="ChEBI" id="CHEBI:30013"/>
        <dbReference type="ChEBI" id="CHEBI:30616"/>
        <dbReference type="ChEBI" id="CHEBI:61977"/>
        <dbReference type="ChEBI" id="CHEBI:456216"/>
        <dbReference type="EC" id="2.7.11.1"/>
    </reaction>
</comment>
<keyword evidence="6 9" id="KW-0067">ATP-binding</keyword>
<reference evidence="12" key="1">
    <citation type="journal article" date="2012" name="Proc. Natl. Acad. Sci. U.S.A.">
        <title>Antigenic diversity is generated by distinct evolutionary mechanisms in African trypanosome species.</title>
        <authorList>
            <person name="Jackson A.P."/>
            <person name="Berry A."/>
            <person name="Aslett M."/>
            <person name="Allison H.C."/>
            <person name="Burton P."/>
            <person name="Vavrova-Anderson J."/>
            <person name="Brown R."/>
            <person name="Browne H."/>
            <person name="Corton N."/>
            <person name="Hauser H."/>
            <person name="Gamble J."/>
            <person name="Gilderthorp R."/>
            <person name="Marcello L."/>
            <person name="McQuillan J."/>
            <person name="Otto T.D."/>
            <person name="Quail M.A."/>
            <person name="Sanders M.J."/>
            <person name="van Tonder A."/>
            <person name="Ginger M.L."/>
            <person name="Field M.C."/>
            <person name="Barry J.D."/>
            <person name="Hertz-Fowler C."/>
            <person name="Berriman M."/>
        </authorList>
    </citation>
    <scope>NUCLEOTIDE SEQUENCE</scope>
    <source>
        <strain evidence="12">IL3000</strain>
    </source>
</reference>
<evidence type="ECO:0000256" key="5">
    <source>
        <dbReference type="ARBA" id="ARBA00022777"/>
    </source>
</evidence>
<dbReference type="PANTHER" id="PTHR44899">
    <property type="entry name" value="CAMK FAMILY PROTEIN KINASE"/>
    <property type="match status" value="1"/>
</dbReference>
<evidence type="ECO:0000256" key="1">
    <source>
        <dbReference type="ARBA" id="ARBA00012513"/>
    </source>
</evidence>
<evidence type="ECO:0000256" key="4">
    <source>
        <dbReference type="ARBA" id="ARBA00022741"/>
    </source>
</evidence>
<dbReference type="InterPro" id="IPR000719">
    <property type="entry name" value="Prot_kinase_dom"/>
</dbReference>
<dbReference type="PROSITE" id="PS00107">
    <property type="entry name" value="PROTEIN_KINASE_ATP"/>
    <property type="match status" value="1"/>
</dbReference>
<evidence type="ECO:0000256" key="2">
    <source>
        <dbReference type="ARBA" id="ARBA00022527"/>
    </source>
</evidence>
<dbReference type="InterPro" id="IPR011009">
    <property type="entry name" value="Kinase-like_dom_sf"/>
</dbReference>
<sequence length="368" mass="41427">MQRDNLLVGGRYLVVGHLGRGAFGDAFLVKDANDDVKYVLKCSKTVDGNDAVLSEAQNLLTTTCDHVVHCFRVWTEPEFSRCCMLLEYCDGGDLEEYLRLNFPLPERDLVSMFTQLLLGLDHIHLKHLIHRDIKLQNLMLHRTTGIVKIGDFGLSKALGYTDEASATRLGTPMYVSPEVMKGLQYTRKTDVWSMGVAFYRLMTNTLPFPATSIVELYENFNTKSPVHPCRIQNGYSEFLGDLIMKMLSKSRSKRPNVRELLALPLFTQVLGACPWRSPRLGGAKYLFACRPMVIVNVRSSPSFEAECIAQLTYGDHVFSGSEELSSEGDVWHHILYPLEGYSVTTANGHRLFQPVNDPTRHSSISSLK</sequence>
<dbReference type="SUPFAM" id="SSF56112">
    <property type="entry name" value="Protein kinase-like (PK-like)"/>
    <property type="match status" value="1"/>
</dbReference>
<proteinExistence type="inferred from homology"/>
<dbReference type="PANTHER" id="PTHR44899:SF3">
    <property type="entry name" value="SERINE_THREONINE-PROTEIN KINASE NEK1"/>
    <property type="match status" value="1"/>
</dbReference>